<dbReference type="AlphaFoldDB" id="A0A415E828"/>
<proteinExistence type="inferred from homology"/>
<evidence type="ECO:0000313" key="7">
    <source>
        <dbReference type="EMBL" id="RHJ89946.1"/>
    </source>
</evidence>
<dbReference type="InterPro" id="IPR005119">
    <property type="entry name" value="LysR_subst-bd"/>
</dbReference>
<organism evidence="7 8">
    <name type="scientific">Emergencia timonensis</name>
    <dbReference type="NCBI Taxonomy" id="1776384"/>
    <lineage>
        <taxon>Bacteria</taxon>
        <taxon>Bacillati</taxon>
        <taxon>Bacillota</taxon>
        <taxon>Clostridia</taxon>
        <taxon>Peptostreptococcales</taxon>
        <taxon>Anaerovoracaceae</taxon>
        <taxon>Emergencia</taxon>
    </lineage>
</organism>
<dbReference type="PANTHER" id="PTHR30419:SF28">
    <property type="entry name" value="HTH-TYPE TRANSCRIPTIONAL REGULATOR BSDA"/>
    <property type="match status" value="1"/>
</dbReference>
<dbReference type="OrthoDB" id="119203at2"/>
<evidence type="ECO:0000256" key="1">
    <source>
        <dbReference type="ARBA" id="ARBA00009437"/>
    </source>
</evidence>
<dbReference type="Pfam" id="PF00126">
    <property type="entry name" value="HTH_1"/>
    <property type="match status" value="1"/>
</dbReference>
<dbReference type="GO" id="GO:0003677">
    <property type="term" value="F:DNA binding"/>
    <property type="evidence" value="ECO:0007669"/>
    <property type="project" value="UniProtKB-KW"/>
</dbReference>
<keyword evidence="2" id="KW-0805">Transcription regulation</keyword>
<dbReference type="SUPFAM" id="SSF53850">
    <property type="entry name" value="Periplasmic binding protein-like II"/>
    <property type="match status" value="1"/>
</dbReference>
<keyword evidence="5" id="KW-0812">Transmembrane</keyword>
<feature type="transmembrane region" description="Helical" evidence="5">
    <location>
        <begin position="87"/>
        <end position="106"/>
    </location>
</feature>
<evidence type="ECO:0000256" key="3">
    <source>
        <dbReference type="ARBA" id="ARBA00023125"/>
    </source>
</evidence>
<evidence type="ECO:0000256" key="4">
    <source>
        <dbReference type="ARBA" id="ARBA00023163"/>
    </source>
</evidence>
<evidence type="ECO:0000256" key="2">
    <source>
        <dbReference type="ARBA" id="ARBA00023015"/>
    </source>
</evidence>
<dbReference type="InterPro" id="IPR036388">
    <property type="entry name" value="WH-like_DNA-bd_sf"/>
</dbReference>
<keyword evidence="8" id="KW-1185">Reference proteome</keyword>
<dbReference type="Gene3D" id="3.40.190.290">
    <property type="match status" value="1"/>
</dbReference>
<keyword evidence="5" id="KW-0472">Membrane</keyword>
<dbReference type="InterPro" id="IPR036390">
    <property type="entry name" value="WH_DNA-bd_sf"/>
</dbReference>
<name>A0A415E828_9FIRM</name>
<evidence type="ECO:0000256" key="5">
    <source>
        <dbReference type="SAM" id="Phobius"/>
    </source>
</evidence>
<protein>
    <submittedName>
        <fullName evidence="7">LysR family transcriptional regulator</fullName>
    </submittedName>
</protein>
<dbReference type="SUPFAM" id="SSF46785">
    <property type="entry name" value="Winged helix' DNA-binding domain"/>
    <property type="match status" value="1"/>
</dbReference>
<dbReference type="STRING" id="1776384.GCA_900086585_03316"/>
<dbReference type="Gene3D" id="1.10.10.10">
    <property type="entry name" value="Winged helix-like DNA-binding domain superfamily/Winged helix DNA-binding domain"/>
    <property type="match status" value="1"/>
</dbReference>
<dbReference type="CDD" id="cd05466">
    <property type="entry name" value="PBP2_LTTR_substrate"/>
    <property type="match status" value="1"/>
</dbReference>
<dbReference type="RefSeq" id="WP_118333990.1">
    <property type="nucleotide sequence ID" value="NZ_AP025567.1"/>
</dbReference>
<sequence>MDIQKYEAFIKTAELGSIKKASEALGYTQAGLSYIIKTLEEELDISLFFRDYGKIYLTGGGKELLPLAHAICNDQRRLKTRLSELKNLQSGNITIAVFTSIAVYWLPYLMKGFLEKHPGIRFDVKCYEEPAVLDEMLDNGDVDFGFTVLPDADASFEKVFLKKDPMMIVLAENHPLADLPYFPSSSMSEEPYISVGDHSEMDALFYYNNVKPNTYLMLDNDFAVMSMVSQGFGFSVFPALMLKSPTFPLAVKEPEISFSREIGIVLRSWESASDAARAFITFTKDWISENF</sequence>
<dbReference type="PANTHER" id="PTHR30419">
    <property type="entry name" value="HTH-TYPE TRANSCRIPTIONAL REGULATOR YBHD"/>
    <property type="match status" value="1"/>
</dbReference>
<dbReference type="PROSITE" id="PS50931">
    <property type="entry name" value="HTH_LYSR"/>
    <property type="match status" value="1"/>
</dbReference>
<evidence type="ECO:0000259" key="6">
    <source>
        <dbReference type="PROSITE" id="PS50931"/>
    </source>
</evidence>
<dbReference type="GO" id="GO:0005829">
    <property type="term" value="C:cytosol"/>
    <property type="evidence" value="ECO:0007669"/>
    <property type="project" value="TreeGrafter"/>
</dbReference>
<evidence type="ECO:0000313" key="8">
    <source>
        <dbReference type="Proteomes" id="UP000284841"/>
    </source>
</evidence>
<gene>
    <name evidence="7" type="ORF">DW099_05135</name>
</gene>
<keyword evidence="5" id="KW-1133">Transmembrane helix</keyword>
<accession>A0A415E828</accession>
<dbReference type="Proteomes" id="UP000284841">
    <property type="component" value="Unassembled WGS sequence"/>
</dbReference>
<dbReference type="EMBL" id="QRMS01000001">
    <property type="protein sequence ID" value="RHJ89946.1"/>
    <property type="molecule type" value="Genomic_DNA"/>
</dbReference>
<dbReference type="Pfam" id="PF03466">
    <property type="entry name" value="LysR_substrate"/>
    <property type="match status" value="1"/>
</dbReference>
<reference evidence="7 8" key="1">
    <citation type="submission" date="2018-08" db="EMBL/GenBank/DDBJ databases">
        <title>A genome reference for cultivated species of the human gut microbiota.</title>
        <authorList>
            <person name="Zou Y."/>
            <person name="Xue W."/>
            <person name="Luo G."/>
        </authorList>
    </citation>
    <scope>NUCLEOTIDE SEQUENCE [LARGE SCALE GENOMIC DNA]</scope>
    <source>
        <strain evidence="7 8">AM07-24</strain>
    </source>
</reference>
<keyword evidence="4" id="KW-0804">Transcription</keyword>
<comment type="similarity">
    <text evidence="1">Belongs to the LysR transcriptional regulatory family.</text>
</comment>
<dbReference type="InterPro" id="IPR000847">
    <property type="entry name" value="LysR_HTH_N"/>
</dbReference>
<dbReference type="GO" id="GO:0003700">
    <property type="term" value="F:DNA-binding transcription factor activity"/>
    <property type="evidence" value="ECO:0007669"/>
    <property type="project" value="InterPro"/>
</dbReference>
<comment type="caution">
    <text evidence="7">The sequence shown here is derived from an EMBL/GenBank/DDBJ whole genome shotgun (WGS) entry which is preliminary data.</text>
</comment>
<feature type="domain" description="HTH lysR-type" evidence="6">
    <location>
        <begin position="1"/>
        <end position="58"/>
    </location>
</feature>
<keyword evidence="3" id="KW-0238">DNA-binding</keyword>
<dbReference type="InterPro" id="IPR050950">
    <property type="entry name" value="HTH-type_LysR_regulators"/>
</dbReference>